<dbReference type="InterPro" id="IPR011831">
    <property type="entry name" value="ADP-Glc_PPase"/>
</dbReference>
<keyword evidence="5" id="KW-0548">Nucleotidyltransferase</keyword>
<dbReference type="Gene3D" id="3.90.550.10">
    <property type="entry name" value="Spore Coat Polysaccharide Biosynthesis Protein SpsA, Chain A"/>
    <property type="match status" value="1"/>
</dbReference>
<dbReference type="CDD" id="cd04651">
    <property type="entry name" value="LbH_G1P_AT_C"/>
    <property type="match status" value="1"/>
</dbReference>
<dbReference type="Gene3D" id="2.160.10.10">
    <property type="entry name" value="Hexapeptide repeat proteins"/>
    <property type="match status" value="1"/>
</dbReference>
<sequence>MFIDAVGLIFADDKKIQLGELTLPRALAAVPFGGRYRIIDFMLSNMVNTGIKNIGVSTFNKYKSLMDHLGTGSPWDLDRKSPGLSILTPYLISDTYNGLNDLSAIINFLRFSKRKHVVIGGSSVIFNLQFNQMVDSHEQSGADITLLFSKETTDFEEPNIVLEFDRKNKLKGFLLNPKNLSGMRKCFMDVMVIERELLLSILQDNLSRGVAGVDFISFMQLNDSLNIRGYEFKGMAMRIHSVHGYFAATMKTLTPAGRKAVFGSDQPVYTKVKDESPTYYSNESRVVSCMISDGCVIEGDLKDSLLFRGVTVASGAKLRNCIIFQNSFIGENCNLENCIIDKNVHIKPGITLTGQEAYPVVVGKGAIV</sequence>
<proteinExistence type="inferred from homology"/>
<gene>
    <name evidence="5" type="ORF">B7R76_01540</name>
</gene>
<dbReference type="InterPro" id="IPR011832">
    <property type="entry name" value="GlgDAde_trans"/>
</dbReference>
<dbReference type="PANTHER" id="PTHR43523:SF6">
    <property type="entry name" value="GLYCOGEN BIOSYNTHESIS PROTEIN GLGD"/>
    <property type="match status" value="1"/>
</dbReference>
<evidence type="ECO:0000313" key="6">
    <source>
        <dbReference type="Proteomes" id="UP000236394"/>
    </source>
</evidence>
<feature type="domain" description="Nucleotidyl transferase" evidence="3">
    <location>
        <begin position="18"/>
        <end position="174"/>
    </location>
</feature>
<keyword evidence="2" id="KW-0320">Glycogen biosynthesis</keyword>
<organism evidence="5 6">
    <name type="scientific">Mageeibacillus indolicus</name>
    <dbReference type="NCBI Taxonomy" id="884684"/>
    <lineage>
        <taxon>Bacteria</taxon>
        <taxon>Bacillati</taxon>
        <taxon>Bacillota</taxon>
        <taxon>Clostridia</taxon>
        <taxon>Eubacteriales</taxon>
        <taxon>Oscillospiraceae</taxon>
        <taxon>Mageeibacillus</taxon>
    </lineage>
</organism>
<dbReference type="EMBL" id="NBZD01000001">
    <property type="protein sequence ID" value="PNH19596.1"/>
    <property type="molecule type" value="Genomic_DNA"/>
</dbReference>
<comment type="caution">
    <text evidence="5">The sequence shown here is derived from an EMBL/GenBank/DDBJ whole genome shotgun (WGS) entry which is preliminary data.</text>
</comment>
<evidence type="ECO:0000256" key="2">
    <source>
        <dbReference type="ARBA" id="ARBA00023056"/>
    </source>
</evidence>
<dbReference type="GO" id="GO:0005978">
    <property type="term" value="P:glycogen biosynthetic process"/>
    <property type="evidence" value="ECO:0007669"/>
    <property type="project" value="UniProtKB-KW"/>
</dbReference>
<evidence type="ECO:0000256" key="1">
    <source>
        <dbReference type="ARBA" id="ARBA00010443"/>
    </source>
</evidence>
<dbReference type="Proteomes" id="UP000236394">
    <property type="component" value="Unassembled WGS sequence"/>
</dbReference>
<dbReference type="OMA" id="MDMLNVD"/>
<dbReference type="PANTHER" id="PTHR43523">
    <property type="entry name" value="GLUCOSE-1-PHOSPHATE ADENYLYLTRANSFERASE-RELATED"/>
    <property type="match status" value="1"/>
</dbReference>
<dbReference type="InterPro" id="IPR029044">
    <property type="entry name" value="Nucleotide-diphossugar_trans"/>
</dbReference>
<dbReference type="NCBIfam" id="TIGR02092">
    <property type="entry name" value="glgD"/>
    <property type="match status" value="1"/>
</dbReference>
<evidence type="ECO:0000313" key="5">
    <source>
        <dbReference type="EMBL" id="PNH19596.1"/>
    </source>
</evidence>
<dbReference type="Pfam" id="PF24894">
    <property type="entry name" value="Hexapep_GlmU"/>
    <property type="match status" value="1"/>
</dbReference>
<protein>
    <submittedName>
        <fullName evidence="5">Glucose-1-phosphate adenylyltransferase subunit GlgD</fullName>
    </submittedName>
</protein>
<dbReference type="AlphaFoldDB" id="A0A2J8B4C6"/>
<reference evidence="6" key="1">
    <citation type="submission" date="2017-04" db="EMBL/GenBank/DDBJ databases">
        <authorList>
            <person name="Bumgarner R.E."/>
            <person name="Fredricks D.N."/>
            <person name="Srinivasan S."/>
        </authorList>
    </citation>
    <scope>NUCLEOTIDE SEQUENCE [LARGE SCALE GENOMIC DNA]</scope>
    <source>
        <strain evidence="6">KA00405</strain>
    </source>
</reference>
<dbReference type="Pfam" id="PF00483">
    <property type="entry name" value="NTP_transferase"/>
    <property type="match status" value="1"/>
</dbReference>
<dbReference type="InterPro" id="IPR056818">
    <property type="entry name" value="GlmU/GlgC-like_hexapep"/>
</dbReference>
<accession>A0A2J8B4C6</accession>
<dbReference type="InterPro" id="IPR011004">
    <property type="entry name" value="Trimer_LpxA-like_sf"/>
</dbReference>
<comment type="similarity">
    <text evidence="1">Belongs to the bacterial/plant glucose-1-phosphate adenylyltransferase family.</text>
</comment>
<dbReference type="SUPFAM" id="SSF51161">
    <property type="entry name" value="Trimeric LpxA-like enzymes"/>
    <property type="match status" value="1"/>
</dbReference>
<dbReference type="RefSeq" id="WP_012993510.1">
    <property type="nucleotide sequence ID" value="NZ_NBZD01000001.1"/>
</dbReference>
<dbReference type="InterPro" id="IPR005835">
    <property type="entry name" value="NTP_transferase_dom"/>
</dbReference>
<dbReference type="GO" id="GO:0008878">
    <property type="term" value="F:glucose-1-phosphate adenylyltransferase activity"/>
    <property type="evidence" value="ECO:0007669"/>
    <property type="project" value="InterPro"/>
</dbReference>
<evidence type="ECO:0000259" key="4">
    <source>
        <dbReference type="Pfam" id="PF24894"/>
    </source>
</evidence>
<dbReference type="SUPFAM" id="SSF53448">
    <property type="entry name" value="Nucleotide-diphospho-sugar transferases"/>
    <property type="match status" value="1"/>
</dbReference>
<evidence type="ECO:0000259" key="3">
    <source>
        <dbReference type="Pfam" id="PF00483"/>
    </source>
</evidence>
<feature type="domain" description="Glucose-1-phosphate adenylyltransferase/Bifunctional protein GlmU-like C-terminal hexapeptide" evidence="4">
    <location>
        <begin position="282"/>
        <end position="351"/>
    </location>
</feature>
<keyword evidence="5" id="KW-0808">Transferase</keyword>
<name>A0A2J8B4C6_9FIRM</name>